<keyword evidence="1" id="KW-0808">Transferase</keyword>
<dbReference type="Gene3D" id="3.30.70.270">
    <property type="match status" value="1"/>
</dbReference>
<evidence type="ECO:0000256" key="6">
    <source>
        <dbReference type="SAM" id="MobiDB-lite"/>
    </source>
</evidence>
<evidence type="ECO:0000256" key="5">
    <source>
        <dbReference type="ARBA" id="ARBA00023268"/>
    </source>
</evidence>
<dbReference type="InterPro" id="IPR050951">
    <property type="entry name" value="Retrovirus_Pol_polyprotein"/>
</dbReference>
<feature type="compositionally biased region" description="Acidic residues" evidence="6">
    <location>
        <begin position="71"/>
        <end position="84"/>
    </location>
</feature>
<keyword evidence="2" id="KW-0548">Nucleotidyltransferase</keyword>
<dbReference type="PANTHER" id="PTHR37984:SF5">
    <property type="entry name" value="PROTEIN NYNRIN-LIKE"/>
    <property type="match status" value="1"/>
</dbReference>
<dbReference type="InterPro" id="IPR043128">
    <property type="entry name" value="Rev_trsase/Diguanyl_cyclase"/>
</dbReference>
<evidence type="ECO:0000313" key="9">
    <source>
        <dbReference type="EMBL" id="MBW0523465.1"/>
    </source>
</evidence>
<feature type="compositionally biased region" description="Low complexity" evidence="6">
    <location>
        <begin position="9"/>
        <end position="21"/>
    </location>
</feature>
<feature type="domain" description="Retrotransposon gag" evidence="7">
    <location>
        <begin position="172"/>
        <end position="247"/>
    </location>
</feature>
<dbReference type="GO" id="GO:0016779">
    <property type="term" value="F:nucleotidyltransferase activity"/>
    <property type="evidence" value="ECO:0007669"/>
    <property type="project" value="UniProtKB-KW"/>
</dbReference>
<dbReference type="Pfam" id="PF17919">
    <property type="entry name" value="RT_RNaseH_2"/>
    <property type="match status" value="1"/>
</dbReference>
<dbReference type="Gene3D" id="2.40.70.10">
    <property type="entry name" value="Acid Proteases"/>
    <property type="match status" value="1"/>
</dbReference>
<evidence type="ECO:0000259" key="8">
    <source>
        <dbReference type="Pfam" id="PF17919"/>
    </source>
</evidence>
<name>A0A9Q3I1Z8_9BASI</name>
<keyword evidence="4" id="KW-0378">Hydrolase</keyword>
<dbReference type="CDD" id="cd09274">
    <property type="entry name" value="RNase_HI_RT_Ty3"/>
    <property type="match status" value="1"/>
</dbReference>
<organism evidence="9 10">
    <name type="scientific">Austropuccinia psidii MF-1</name>
    <dbReference type="NCBI Taxonomy" id="1389203"/>
    <lineage>
        <taxon>Eukaryota</taxon>
        <taxon>Fungi</taxon>
        <taxon>Dikarya</taxon>
        <taxon>Basidiomycota</taxon>
        <taxon>Pucciniomycotina</taxon>
        <taxon>Pucciniomycetes</taxon>
        <taxon>Pucciniales</taxon>
        <taxon>Sphaerophragmiaceae</taxon>
        <taxon>Austropuccinia</taxon>
    </lineage>
</organism>
<dbReference type="AlphaFoldDB" id="A0A9Q3I1Z8"/>
<dbReference type="CDD" id="cd01647">
    <property type="entry name" value="RT_LTR"/>
    <property type="match status" value="1"/>
</dbReference>
<gene>
    <name evidence="9" type="ORF">O181_063180</name>
</gene>
<evidence type="ECO:0000256" key="3">
    <source>
        <dbReference type="ARBA" id="ARBA00022722"/>
    </source>
</evidence>
<feature type="region of interest" description="Disordered" evidence="6">
    <location>
        <begin position="1"/>
        <end position="92"/>
    </location>
</feature>
<keyword evidence="4" id="KW-0255">Endonuclease</keyword>
<dbReference type="InterPro" id="IPR021109">
    <property type="entry name" value="Peptidase_aspartic_dom_sf"/>
</dbReference>
<dbReference type="PANTHER" id="PTHR37984">
    <property type="entry name" value="PROTEIN CBG26694"/>
    <property type="match status" value="1"/>
</dbReference>
<dbReference type="SUPFAM" id="SSF50630">
    <property type="entry name" value="Acid proteases"/>
    <property type="match status" value="1"/>
</dbReference>
<feature type="region of interest" description="Disordered" evidence="6">
    <location>
        <begin position="282"/>
        <end position="323"/>
    </location>
</feature>
<feature type="compositionally biased region" description="Low complexity" evidence="6">
    <location>
        <begin position="299"/>
        <end position="310"/>
    </location>
</feature>
<evidence type="ECO:0000256" key="1">
    <source>
        <dbReference type="ARBA" id="ARBA00022679"/>
    </source>
</evidence>
<comment type="caution">
    <text evidence="9">The sequence shown here is derived from an EMBL/GenBank/DDBJ whole genome shotgun (WGS) entry which is preliminary data.</text>
</comment>
<dbReference type="Proteomes" id="UP000765509">
    <property type="component" value="Unassembled WGS sequence"/>
</dbReference>
<dbReference type="FunFam" id="3.30.70.270:FF:000020">
    <property type="entry name" value="Transposon Tf2-6 polyprotein-like Protein"/>
    <property type="match status" value="1"/>
</dbReference>
<dbReference type="InterPro" id="IPR005162">
    <property type="entry name" value="Retrotrans_gag_dom"/>
</dbReference>
<keyword evidence="3" id="KW-0540">Nuclease</keyword>
<evidence type="ECO:0000259" key="7">
    <source>
        <dbReference type="Pfam" id="PF03732"/>
    </source>
</evidence>
<dbReference type="SUPFAM" id="SSF56672">
    <property type="entry name" value="DNA/RNA polymerases"/>
    <property type="match status" value="1"/>
</dbReference>
<dbReference type="GO" id="GO:0004519">
    <property type="term" value="F:endonuclease activity"/>
    <property type="evidence" value="ECO:0007669"/>
    <property type="project" value="UniProtKB-KW"/>
</dbReference>
<feature type="domain" description="Reverse transcriptase/retrotransposon-derived protein RNase H-like" evidence="8">
    <location>
        <begin position="862"/>
        <end position="960"/>
    </location>
</feature>
<keyword evidence="10" id="KW-1185">Reference proteome</keyword>
<reference evidence="9" key="1">
    <citation type="submission" date="2021-03" db="EMBL/GenBank/DDBJ databases">
        <title>Draft genome sequence of rust myrtle Austropuccinia psidii MF-1, a brazilian biotype.</title>
        <authorList>
            <person name="Quecine M.C."/>
            <person name="Pachon D.M.R."/>
            <person name="Bonatelli M.L."/>
            <person name="Correr F.H."/>
            <person name="Franceschini L.M."/>
            <person name="Leite T.F."/>
            <person name="Margarido G.R.A."/>
            <person name="Almeida C.A."/>
            <person name="Ferrarezi J.A."/>
            <person name="Labate C.A."/>
        </authorList>
    </citation>
    <scope>NUCLEOTIDE SEQUENCE</scope>
    <source>
        <strain evidence="9">MF-1</strain>
    </source>
</reference>
<dbReference type="Pfam" id="PF08284">
    <property type="entry name" value="RVP_2"/>
    <property type="match status" value="1"/>
</dbReference>
<sequence length="1028" mass="115689">MPVEHSPPARQTRSQARAQAALTPTPRVPLDGTPAIPQLKAQLDRGPHMEGAAPSRKEGRGPRRSISLSGVEEENSVEEEESDGTEGVAAPVGACQSIGGPTIAQSDQPVSHQSEPSVLAIMQQMTLMMANLQEASSSVFSRPPAFKTTSMKAAECFDGTQRFKRYLSNLTNQDSNYLLNSWPLFESQPFTLFRDPNEVRKAEAELDSLRMKKGGHVSLYIANFRSLVSRIGDWGERALIHHFRQGLPSRILDQLASCPSKIDCLQDLMDVTLELDTRYHERQKEKNHYQEKRLEAPRSSTSCPQNSSSSCHKKKKNFKKRDKPHSALLNKDFRLMNSEKERRIKEGLCTYFGKSLSGDHVVFNGPHSFPSRAQLYILNTGVKNSLSDVFYSILIDSGATHSFIAKQFVHKYSLTTSELPEKIPIIILDSSESPSLFLTHHTKYVVELLSFPSFEWDFFVIDTPKGEGLILGFDFLNHFKPSIDWRKGLITFNAGHEDYSDPSKSVHDDFSSSKSCAALVGDSRTPSFPASVHIPSLNSHQSLLSSRDEVFKEIQDVGEDNSVSSLHLFIGNMDLPPPCYHDSLEELWDEEEEPEEVETVLKVVPSVYHQYLDLFSKVKAEKLPPHCACDHHIELEGSLPPVGVIYSLSKQESDKLRAYISENVEKGFIWPSSSSTGAPVLFVKKKDGGLCLCVDYCKLNAVTRKNKYPVTPMNQLLKVVNGSSIFSKIDLRGAYNLLRIKEGDEYLTCFRTKYGGLSTWLCHLGSPMLLPLFRTLSMLFSKISLIFILCLQYLGYVVPSEGLKMYQANVQQILNWPPPRNLKALQPFLGLAAFYRRFIKNYSKKNSSLTSYLKKDSCFPLNEEAVSQFNQLKEAFSTAPILSHFNPSIPTIVETDASNYALGAVLSQVSDSGKHPIAFDSRKPIPAEVNYEIHDKELLGIVWALKRWRAFLLSLSSPFEVLTNHSSLQYFMSSKVLTHCQARWAEFHFSITYFPGHLATLLDALSRRDNFYPERGEDFISKNSMNFQ</sequence>
<dbReference type="EMBL" id="AVOT02030302">
    <property type="protein sequence ID" value="MBW0523465.1"/>
    <property type="molecule type" value="Genomic_DNA"/>
</dbReference>
<evidence type="ECO:0000313" key="10">
    <source>
        <dbReference type="Proteomes" id="UP000765509"/>
    </source>
</evidence>
<dbReference type="InterPro" id="IPR041577">
    <property type="entry name" value="RT_RNaseH_2"/>
</dbReference>
<evidence type="ECO:0000256" key="4">
    <source>
        <dbReference type="ARBA" id="ARBA00022759"/>
    </source>
</evidence>
<feature type="compositionally biased region" description="Basic and acidic residues" evidence="6">
    <location>
        <begin position="282"/>
        <end position="296"/>
    </location>
</feature>
<dbReference type="InterPro" id="IPR043502">
    <property type="entry name" value="DNA/RNA_pol_sf"/>
</dbReference>
<evidence type="ECO:0000256" key="2">
    <source>
        <dbReference type="ARBA" id="ARBA00022695"/>
    </source>
</evidence>
<proteinExistence type="predicted"/>
<accession>A0A9Q3I1Z8</accession>
<dbReference type="CDD" id="cd00303">
    <property type="entry name" value="retropepsin_like"/>
    <property type="match status" value="1"/>
</dbReference>
<evidence type="ECO:0008006" key="11">
    <source>
        <dbReference type="Google" id="ProtNLM"/>
    </source>
</evidence>
<dbReference type="Gene3D" id="3.10.10.10">
    <property type="entry name" value="HIV Type 1 Reverse Transcriptase, subunit A, domain 1"/>
    <property type="match status" value="1"/>
</dbReference>
<protein>
    <recommendedName>
        <fullName evidence="11">Reverse transcriptase/retrotransposon-derived protein RNase H-like domain-containing protein</fullName>
    </recommendedName>
</protein>
<keyword evidence="5" id="KW-0511">Multifunctional enzyme</keyword>
<feature type="compositionally biased region" description="Basic residues" evidence="6">
    <location>
        <begin position="311"/>
        <end position="323"/>
    </location>
</feature>
<dbReference type="Pfam" id="PF03732">
    <property type="entry name" value="Retrotrans_gag"/>
    <property type="match status" value="1"/>
</dbReference>